<protein>
    <submittedName>
        <fullName evidence="1">Uncharacterized protein</fullName>
    </submittedName>
</protein>
<name>A0A0V1JPV6_9BILA</name>
<comment type="caution">
    <text evidence="1">The sequence shown here is derived from an EMBL/GenBank/DDBJ whole genome shotgun (WGS) entry which is preliminary data.</text>
</comment>
<proteinExistence type="predicted"/>
<sequence length="32" mass="3948">MARNRHEIWQETLKNVGNEKHTLYDMEYGKKQ</sequence>
<dbReference type="Proteomes" id="UP000054721">
    <property type="component" value="Unassembled WGS sequence"/>
</dbReference>
<reference evidence="1 2" key="1">
    <citation type="submission" date="2015-05" db="EMBL/GenBank/DDBJ databases">
        <title>Evolution of Trichinella species and genotypes.</title>
        <authorList>
            <person name="Korhonen P.K."/>
            <person name="Edoardo P."/>
            <person name="Giuseppe L.R."/>
            <person name="Gasser R.B."/>
        </authorList>
    </citation>
    <scope>NUCLEOTIDE SEQUENCE [LARGE SCALE GENOMIC DNA]</scope>
    <source>
        <strain evidence="1">ISS10</strain>
    </source>
</reference>
<organism evidence="1 2">
    <name type="scientific">Trichinella nativa</name>
    <dbReference type="NCBI Taxonomy" id="6335"/>
    <lineage>
        <taxon>Eukaryota</taxon>
        <taxon>Metazoa</taxon>
        <taxon>Ecdysozoa</taxon>
        <taxon>Nematoda</taxon>
        <taxon>Enoplea</taxon>
        <taxon>Dorylaimia</taxon>
        <taxon>Trichinellida</taxon>
        <taxon>Trichinellidae</taxon>
        <taxon>Trichinella</taxon>
    </lineage>
</organism>
<accession>A0A0V1JPV6</accession>
<dbReference type="AlphaFoldDB" id="A0A0V1JPV6"/>
<evidence type="ECO:0000313" key="1">
    <source>
        <dbReference type="EMBL" id="KRZ36966.1"/>
    </source>
</evidence>
<evidence type="ECO:0000313" key="2">
    <source>
        <dbReference type="Proteomes" id="UP000054721"/>
    </source>
</evidence>
<dbReference type="EMBL" id="JYDW01003868">
    <property type="protein sequence ID" value="KRZ36966.1"/>
    <property type="molecule type" value="Genomic_DNA"/>
</dbReference>
<gene>
    <name evidence="1" type="ORF">T02_12685</name>
</gene>
<keyword evidence="2" id="KW-1185">Reference proteome</keyword>